<dbReference type="PROSITE" id="PS00676">
    <property type="entry name" value="SIGMA54_INTERACT_2"/>
    <property type="match status" value="1"/>
</dbReference>
<dbReference type="GO" id="GO:0009399">
    <property type="term" value="P:nitrogen fixation"/>
    <property type="evidence" value="ECO:0007669"/>
    <property type="project" value="UniProtKB-UniRule"/>
</dbReference>
<dbReference type="NCBIfam" id="TIGR01817">
    <property type="entry name" value="nifA"/>
    <property type="match status" value="1"/>
</dbReference>
<dbReference type="InterPro" id="IPR010113">
    <property type="entry name" value="Nif-specific_regulatory_prot"/>
</dbReference>
<dbReference type="Pfam" id="PF25601">
    <property type="entry name" value="AAA_lid_14"/>
    <property type="match status" value="1"/>
</dbReference>
<dbReference type="Gene3D" id="3.30.450.40">
    <property type="match status" value="1"/>
</dbReference>
<dbReference type="InterPro" id="IPR025944">
    <property type="entry name" value="Sigma_54_int_dom_CS"/>
</dbReference>
<evidence type="ECO:0000259" key="13">
    <source>
        <dbReference type="PROSITE" id="PS50045"/>
    </source>
</evidence>
<evidence type="ECO:0000256" key="5">
    <source>
        <dbReference type="ARBA" id="ARBA00022840"/>
    </source>
</evidence>
<dbReference type="FunFam" id="3.40.50.300:FF:000006">
    <property type="entry name" value="DNA-binding transcriptional regulator NtrC"/>
    <property type="match status" value="1"/>
</dbReference>
<dbReference type="SUPFAM" id="SSF52540">
    <property type="entry name" value="P-loop containing nucleoside triphosphate hydrolases"/>
    <property type="match status" value="1"/>
</dbReference>
<dbReference type="CDD" id="cd00009">
    <property type="entry name" value="AAA"/>
    <property type="match status" value="1"/>
</dbReference>
<keyword evidence="6 12" id="KW-0902">Two-component regulatory system</keyword>
<reference evidence="14" key="1">
    <citation type="submission" date="2017-04" db="EMBL/GenBank/DDBJ databases">
        <authorList>
            <person name="Porter S."/>
            <person name="Friesen M.L."/>
            <person name="Faber-Hammond J."/>
        </authorList>
    </citation>
    <scope>NUCLEOTIDE SEQUENCE</scope>
    <source>
        <strain evidence="14">Str16</strain>
    </source>
</reference>
<protein>
    <recommendedName>
        <fullName evidence="3 12">Nif-specific regulatory protein</fullName>
    </recommendedName>
</protein>
<feature type="domain" description="Sigma-54 factor interaction" evidence="13">
    <location>
        <begin position="200"/>
        <end position="428"/>
    </location>
</feature>
<evidence type="ECO:0000256" key="12">
    <source>
        <dbReference type="RuleBase" id="RU368029"/>
    </source>
</evidence>
<dbReference type="InterPro" id="IPR025943">
    <property type="entry name" value="Sigma_54_int_dom_ATP-bd_2"/>
</dbReference>
<dbReference type="SUPFAM" id="SSF55781">
    <property type="entry name" value="GAF domain-like"/>
    <property type="match status" value="1"/>
</dbReference>
<keyword evidence="7 12" id="KW-0805">Transcription regulation</keyword>
<evidence type="ECO:0000256" key="1">
    <source>
        <dbReference type="ARBA" id="ARBA00002167"/>
    </source>
</evidence>
<keyword evidence="5" id="KW-0067">ATP-binding</keyword>
<dbReference type="GO" id="GO:0005524">
    <property type="term" value="F:ATP binding"/>
    <property type="evidence" value="ECO:0007669"/>
    <property type="project" value="UniProtKB-KW"/>
</dbReference>
<dbReference type="InterPro" id="IPR003018">
    <property type="entry name" value="GAF"/>
</dbReference>
<dbReference type="PROSITE" id="PS00675">
    <property type="entry name" value="SIGMA54_INTERACT_1"/>
    <property type="match status" value="1"/>
</dbReference>
<evidence type="ECO:0000256" key="3">
    <source>
        <dbReference type="ARBA" id="ARBA00015308"/>
    </source>
</evidence>
<dbReference type="GO" id="GO:0003700">
    <property type="term" value="F:DNA-binding transcription factor activity"/>
    <property type="evidence" value="ECO:0007669"/>
    <property type="project" value="UniProtKB-UniRule"/>
</dbReference>
<evidence type="ECO:0000256" key="2">
    <source>
        <dbReference type="ARBA" id="ARBA00011135"/>
    </source>
</evidence>
<dbReference type="EMBL" id="CABFNB010000145">
    <property type="protein sequence ID" value="VTZ64937.1"/>
    <property type="molecule type" value="Genomic_DNA"/>
</dbReference>
<dbReference type="PANTHER" id="PTHR32071:SF117">
    <property type="entry name" value="PTS-DEPENDENT DIHYDROXYACETONE KINASE OPERON REGULATORY PROTEIN-RELATED"/>
    <property type="match status" value="1"/>
</dbReference>
<reference evidence="14 16" key="2">
    <citation type="journal article" date="2018" name="FEMS Microbiol. Ecol.">
        <title>Co-invading symbiotic mutualists of Medicago polymorpha retain high ancestral diversity and contain diverse accessory genomes.</title>
        <authorList>
            <person name="Porter S.S."/>
            <person name="Faber-Hammond J.J."/>
            <person name="Friesen M.L."/>
        </authorList>
    </citation>
    <scope>NUCLEOTIDE SEQUENCE [LARGE SCALE GENOMIC DNA]</scope>
    <source>
        <strain evidence="14 16">Str16</strain>
    </source>
</reference>
<evidence type="ECO:0000256" key="6">
    <source>
        <dbReference type="ARBA" id="ARBA00023012"/>
    </source>
</evidence>
<dbReference type="RefSeq" id="WP_028054785.1">
    <property type="nucleotide sequence ID" value="NZ_CABFNB010000145.1"/>
</dbReference>
<dbReference type="PROSITE" id="PS50045">
    <property type="entry name" value="SIGMA54_INTERACT_4"/>
    <property type="match status" value="1"/>
</dbReference>
<dbReference type="AlphaFoldDB" id="A0A508X5M0"/>
<evidence type="ECO:0000256" key="4">
    <source>
        <dbReference type="ARBA" id="ARBA00022741"/>
    </source>
</evidence>
<dbReference type="PANTHER" id="PTHR32071">
    <property type="entry name" value="TRANSCRIPTIONAL REGULATORY PROTEIN"/>
    <property type="match status" value="1"/>
</dbReference>
<organism evidence="15">
    <name type="scientific">Sinorhizobium medicae</name>
    <dbReference type="NCBI Taxonomy" id="110321"/>
    <lineage>
        <taxon>Bacteria</taxon>
        <taxon>Pseudomonadati</taxon>
        <taxon>Pseudomonadota</taxon>
        <taxon>Alphaproteobacteria</taxon>
        <taxon>Hyphomicrobiales</taxon>
        <taxon>Rhizobiaceae</taxon>
        <taxon>Sinorhizobium/Ensifer group</taxon>
        <taxon>Sinorhizobium</taxon>
    </lineage>
</organism>
<dbReference type="GO" id="GO:0000160">
    <property type="term" value="P:phosphorelay signal transduction system"/>
    <property type="evidence" value="ECO:0007669"/>
    <property type="project" value="UniProtKB-UniRule"/>
</dbReference>
<dbReference type="PRINTS" id="PR01590">
    <property type="entry name" value="HTHFIS"/>
</dbReference>
<dbReference type="Pfam" id="PF00158">
    <property type="entry name" value="Sigma54_activat"/>
    <property type="match status" value="1"/>
</dbReference>
<comment type="subunit">
    <text evidence="2 12">Interacts with sigma-54.</text>
</comment>
<dbReference type="Gene3D" id="1.10.10.60">
    <property type="entry name" value="Homeodomain-like"/>
    <property type="match status" value="1"/>
</dbReference>
<sequence length="541" mass="59562">MRKQDKRSAEIYSISKALIAPTRLDITLNNFVNTLSLVLRMRRGGLEIPASEGEAKITAATRSSGSPSAADYTVPKAAIDQIITAGRLVVPDVCNSELFKDQIKWHGIGPTAFIAAAVEVDHETGGMLWFERAKESGYDYEEEVHLLSMAADLAGRAIRLHRTISRRGRTFAEEQQEQQNSHDEQSQGFARQRLLKNDGIIGESPALMAAVETAKVVAETNSTVLLRGESGTGKECFAKLIHQHSTRQKKPFIKFNCPALSESLLESELFGHEKGAFTGAIAQRVGRFESANGGTLLLDEIGEIPPAFQAKLLRVIQEGEFERVGGTKTLKVDIRLIFATNKDLEMAVRNGEFREDLYYRISVVPITLPPLRKRDGDIPLLAKAFLQRFNEENGRGLHFVPSALDHLSRCKFPGNVRELENCVRRTATLARAKTITSSDFACQTDQCFSSRLWKGIRCSHCHIATDASAGTTPLVGAPADDVPPKDPASAGAASNLIERDRLISALEEAGWNQAKAARILEKTPRQVGYAIRRHGVEVRKL</sequence>
<evidence type="ECO:0000313" key="15">
    <source>
        <dbReference type="EMBL" id="VTZ64937.1"/>
    </source>
</evidence>
<evidence type="ECO:0000256" key="9">
    <source>
        <dbReference type="ARBA" id="ARBA00023159"/>
    </source>
</evidence>
<dbReference type="EMBL" id="NBUC01000027">
    <property type="protein sequence ID" value="PLU08234.1"/>
    <property type="molecule type" value="Genomic_DNA"/>
</dbReference>
<dbReference type="InterPro" id="IPR027417">
    <property type="entry name" value="P-loop_NTPase"/>
</dbReference>
<dbReference type="InterPro" id="IPR002197">
    <property type="entry name" value="HTH_Fis"/>
</dbReference>
<evidence type="ECO:0000256" key="8">
    <source>
        <dbReference type="ARBA" id="ARBA00023125"/>
    </source>
</evidence>
<keyword evidence="16" id="KW-1185">Reference proteome</keyword>
<dbReference type="InterPro" id="IPR002078">
    <property type="entry name" value="Sigma_54_int"/>
</dbReference>
<dbReference type="InterPro" id="IPR058031">
    <property type="entry name" value="AAA_lid_NorR"/>
</dbReference>
<dbReference type="InterPro" id="IPR025662">
    <property type="entry name" value="Sigma_54_int_dom_ATP-bd_1"/>
</dbReference>
<keyword evidence="4" id="KW-0547">Nucleotide-binding</keyword>
<keyword evidence="11 12" id="KW-0535">Nitrogen fixation</keyword>
<proteinExistence type="predicted"/>
<dbReference type="SMART" id="SM00065">
    <property type="entry name" value="GAF"/>
    <property type="match status" value="1"/>
</dbReference>
<dbReference type="Pfam" id="PF02954">
    <property type="entry name" value="HTH_8"/>
    <property type="match status" value="1"/>
</dbReference>
<keyword evidence="10 12" id="KW-0804">Transcription</keyword>
<keyword evidence="8 12" id="KW-0238">DNA-binding</keyword>
<evidence type="ECO:0000256" key="7">
    <source>
        <dbReference type="ARBA" id="ARBA00023015"/>
    </source>
</evidence>
<keyword evidence="9 12" id="KW-0010">Activator</keyword>
<name>A0A508X5M0_9HYPH</name>
<dbReference type="Proteomes" id="UP001190825">
    <property type="component" value="Unassembled WGS sequence"/>
</dbReference>
<dbReference type="PROSITE" id="PS00688">
    <property type="entry name" value="SIGMA54_INTERACT_3"/>
    <property type="match status" value="1"/>
</dbReference>
<evidence type="ECO:0000256" key="10">
    <source>
        <dbReference type="ARBA" id="ARBA00023163"/>
    </source>
</evidence>
<gene>
    <name evidence="15" type="primary">nifA</name>
    <name evidence="14" type="ORF">BMJ33_03125</name>
    <name evidence="15" type="ORF">EMEDMD4_750024</name>
</gene>
<dbReference type="Proteomes" id="UP000507954">
    <property type="component" value="Unassembled WGS sequence"/>
</dbReference>
<dbReference type="GO" id="GO:0043565">
    <property type="term" value="F:sequence-specific DNA binding"/>
    <property type="evidence" value="ECO:0007669"/>
    <property type="project" value="InterPro"/>
</dbReference>
<evidence type="ECO:0000256" key="11">
    <source>
        <dbReference type="ARBA" id="ARBA00023231"/>
    </source>
</evidence>
<dbReference type="SMART" id="SM00382">
    <property type="entry name" value="AAA"/>
    <property type="match status" value="1"/>
</dbReference>
<comment type="function">
    <text evidence="1 12">Required for activation of most nif operons, which are directly involved in nitrogen fixation.</text>
</comment>
<evidence type="ECO:0000313" key="16">
    <source>
        <dbReference type="Proteomes" id="UP001190825"/>
    </source>
</evidence>
<accession>A0A508X5M0</accession>
<reference evidence="15" key="3">
    <citation type="submission" date="2019-06" db="EMBL/GenBank/DDBJ databases">
        <authorList>
            <person name="Le Quere A."/>
            <person name="Colella S."/>
        </authorList>
    </citation>
    <scope>NUCLEOTIDE SEQUENCE</scope>
    <source>
        <strain evidence="15">EmedicaeMD41</strain>
    </source>
</reference>
<dbReference type="InterPro" id="IPR003593">
    <property type="entry name" value="AAA+_ATPase"/>
</dbReference>
<evidence type="ECO:0000313" key="14">
    <source>
        <dbReference type="EMBL" id="PLU08234.1"/>
    </source>
</evidence>
<dbReference type="InterPro" id="IPR029016">
    <property type="entry name" value="GAF-like_dom_sf"/>
</dbReference>
<dbReference type="Gene3D" id="3.40.50.300">
    <property type="entry name" value="P-loop containing nucleotide triphosphate hydrolases"/>
    <property type="match status" value="1"/>
</dbReference>
<dbReference type="Gene3D" id="1.10.8.60">
    <property type="match status" value="1"/>
</dbReference>
<dbReference type="Pfam" id="PF01590">
    <property type="entry name" value="GAF"/>
    <property type="match status" value="1"/>
</dbReference>